<name>A0ABY3V1F4_MYCUL</name>
<organism evidence="2 3">
    <name type="scientific">Mycobacterium ulcerans</name>
    <dbReference type="NCBI Taxonomy" id="1809"/>
    <lineage>
        <taxon>Bacteria</taxon>
        <taxon>Bacillati</taxon>
        <taxon>Actinomycetota</taxon>
        <taxon>Actinomycetes</taxon>
        <taxon>Mycobacteriales</taxon>
        <taxon>Mycobacteriaceae</taxon>
        <taxon>Mycobacterium</taxon>
        <taxon>Mycobacterium ulcerans group</taxon>
    </lineage>
</organism>
<gene>
    <name evidence="2" type="ORF">MJO63_13250</name>
</gene>
<dbReference type="InterPro" id="IPR032710">
    <property type="entry name" value="NTF2-like_dom_sf"/>
</dbReference>
<dbReference type="SUPFAM" id="SSF54427">
    <property type="entry name" value="NTF2-like"/>
    <property type="match status" value="1"/>
</dbReference>
<feature type="domain" description="SnoaL-like" evidence="1">
    <location>
        <begin position="46"/>
        <end position="166"/>
    </location>
</feature>
<evidence type="ECO:0000313" key="2">
    <source>
        <dbReference type="EMBL" id="ULP50158.2"/>
    </source>
</evidence>
<protein>
    <submittedName>
        <fullName evidence="2">Nuclear transport factor 2 family protein</fullName>
    </submittedName>
</protein>
<proteinExistence type="predicted"/>
<evidence type="ECO:0000259" key="1">
    <source>
        <dbReference type="Pfam" id="PF13577"/>
    </source>
</evidence>
<dbReference type="Proteomes" id="UP001055253">
    <property type="component" value="Chromosome"/>
</dbReference>
<accession>A0ABY3V1F4</accession>
<reference evidence="2" key="1">
    <citation type="submission" date="2022-08" db="EMBL/GenBank/DDBJ databases">
        <title>Whole genome sequencing of non-tuberculosis mycobacteria type-strains.</title>
        <authorList>
            <person name="Igarashi Y."/>
            <person name="Osugi A."/>
            <person name="Mitarai S."/>
        </authorList>
    </citation>
    <scope>NUCLEOTIDE SEQUENCE</scope>
    <source>
        <strain evidence="2">ATCC 19423</strain>
    </source>
</reference>
<keyword evidence="3" id="KW-1185">Reference proteome</keyword>
<dbReference type="RefSeq" id="WP_240272959.1">
    <property type="nucleotide sequence ID" value="NZ_CP085200.1"/>
</dbReference>
<dbReference type="Gene3D" id="3.10.450.50">
    <property type="match status" value="1"/>
</dbReference>
<sequence length="184" mass="20179">MRPLRRDCCGVRHGPQAWPVLSTASLSRLALACRCISTAISSPELEALSRRYAAAVDHRASAALIEVFTPDATMRIHRPGREPALLTGHSELAGIITIVARFPRTVHLVAQSLHVIEGKTASGEVYCTANHFSEKQGAWRNHVMYIRYLDRYLLGGDGAWRISHRTVAIDATEDRPVSITEGGA</sequence>
<dbReference type="Pfam" id="PF13577">
    <property type="entry name" value="SnoaL_4"/>
    <property type="match status" value="1"/>
</dbReference>
<dbReference type="CDD" id="cd00531">
    <property type="entry name" value="NTF2_like"/>
    <property type="match status" value="1"/>
</dbReference>
<dbReference type="InterPro" id="IPR037401">
    <property type="entry name" value="SnoaL-like"/>
</dbReference>
<dbReference type="EMBL" id="CP092429">
    <property type="protein sequence ID" value="ULP50158.2"/>
    <property type="molecule type" value="Genomic_DNA"/>
</dbReference>
<evidence type="ECO:0000313" key="3">
    <source>
        <dbReference type="Proteomes" id="UP001055253"/>
    </source>
</evidence>